<organism evidence="1 2">
    <name type="scientific">Aspergillus tanneri</name>
    <dbReference type="NCBI Taxonomy" id="1220188"/>
    <lineage>
        <taxon>Eukaryota</taxon>
        <taxon>Fungi</taxon>
        <taxon>Dikarya</taxon>
        <taxon>Ascomycota</taxon>
        <taxon>Pezizomycotina</taxon>
        <taxon>Eurotiomycetes</taxon>
        <taxon>Eurotiomycetidae</taxon>
        <taxon>Eurotiales</taxon>
        <taxon>Aspergillaceae</taxon>
        <taxon>Aspergillus</taxon>
        <taxon>Aspergillus subgen. Circumdati</taxon>
    </lineage>
</organism>
<dbReference type="Proteomes" id="UP000324241">
    <property type="component" value="Unassembled WGS sequence"/>
</dbReference>
<proteinExistence type="predicted"/>
<name>A0A5M9M6X1_9EURO</name>
<reference evidence="1 2" key="1">
    <citation type="submission" date="2019-08" db="EMBL/GenBank/DDBJ databases">
        <title>The genome sequence of a newly discovered highly antifungal drug resistant Aspergillus species, Aspergillus tanneri NIH 1004.</title>
        <authorList>
            <person name="Mounaud S."/>
            <person name="Singh I."/>
            <person name="Joardar V."/>
            <person name="Pakala S."/>
            <person name="Pakala S."/>
            <person name="Venepally P."/>
            <person name="Chung J.K."/>
            <person name="Losada L."/>
            <person name="Nierman W.C."/>
        </authorList>
    </citation>
    <scope>NUCLEOTIDE SEQUENCE [LARGE SCALE GENOMIC DNA]</scope>
    <source>
        <strain evidence="1 2">NIH1004</strain>
    </source>
</reference>
<accession>A0A5M9M6X1</accession>
<comment type="caution">
    <text evidence="1">The sequence shown here is derived from an EMBL/GenBank/DDBJ whole genome shotgun (WGS) entry which is preliminary data.</text>
</comment>
<gene>
    <name evidence="1" type="ORF">ATNIH1004_011493</name>
</gene>
<dbReference type="AlphaFoldDB" id="A0A5M9M6X1"/>
<dbReference type="GeneID" id="54334194"/>
<dbReference type="VEuPathDB" id="FungiDB:EYZ11_004503"/>
<sequence length="148" mass="17236">MNIRQVFAKTPPELNDTVRRLEHKTISMSIIILGVSNNTGIFTFYHDLDELQTIRPRRDIGMINPLREFRSLFQQPRFGGRKRLWDLSVKILDLLEERFVWVLGTRNKGEYAPALVIKVWKASREDIDILHISAAFSFSSEFAMSVQN</sequence>
<evidence type="ECO:0000313" key="2">
    <source>
        <dbReference type="Proteomes" id="UP000324241"/>
    </source>
</evidence>
<dbReference type="RefSeq" id="XP_033421910.1">
    <property type="nucleotide sequence ID" value="XM_033576055.1"/>
</dbReference>
<evidence type="ECO:0000313" key="1">
    <source>
        <dbReference type="EMBL" id="KAA8642548.1"/>
    </source>
</evidence>
<protein>
    <submittedName>
        <fullName evidence="1">Uncharacterized protein</fullName>
    </submittedName>
</protein>
<dbReference type="EMBL" id="QUQM01000008">
    <property type="protein sequence ID" value="KAA8642548.1"/>
    <property type="molecule type" value="Genomic_DNA"/>
</dbReference>